<protein>
    <recommendedName>
        <fullName evidence="5">Proteophosphoglycan 5</fullName>
    </recommendedName>
</protein>
<comment type="caution">
    <text evidence="3">The sequence shown here is derived from an EMBL/GenBank/DDBJ whole genome shotgun (WGS) entry which is preliminary data.</text>
</comment>
<sequence>MSVPPEDLSPTLIFRHRTRLNSDRANSDWHPSTNSPTSTEPTSPTTRNRLLLFLTLRRHYFLILTLSFLVSCLLLSVCHVLGNAYRARYQQAFLKPNQPKLSNNTIAINIANSRKSKTYIPPRPFSKASSNEIEASGPFSTAHKLGSTRTGAVPVVYRTVLERLEQLDRQQEAFLALPISLPFLDVENQYHYFPKTAVNTLCRDSLCRFLLPIRIAEQESKARIHLLEIIQTAKRLDRILVLPRVGKSRLGLCFRWSFEAYYDEDMLQETLHEEGVRAVTLEAFKLWLDSSPAPSPRGQLVSLSSKVDSNRPGTAKFTDNNNRLISFVDTDPLTLQDHRLPGCFGDRFSALLLNDFTPIAVYPSPVLNKSLRKQPIGEEFISILGREDIRNASRFPALGGILPENEPEVLMLDWGMRHPVYSQPFNGLITYSPLLEQLATMLSSPSSPYLTIHWRMESVSPDVLPDCAHDLVDTISNLLHSPDLSEGIQKVWFAGDYPVPLVEHLYPTSDWAQTRATLQNKSGTFRDFGERHMEAVNILVDAFREGAELDRWTITDLTAELARMEKDDELHDVHPEFLADSGALGILDKMVGMDAAIFVGGSKRCGRTSSFTKQVIDSRQKNFEKDGLVRNVVEYFG</sequence>
<dbReference type="EMBL" id="JANVFS010000037">
    <property type="protein sequence ID" value="KAJ4468632.1"/>
    <property type="molecule type" value="Genomic_DNA"/>
</dbReference>
<dbReference type="AlphaFoldDB" id="A0A9W9DG10"/>
<dbReference type="Gene3D" id="3.40.50.11350">
    <property type="match status" value="1"/>
</dbReference>
<evidence type="ECO:0000256" key="1">
    <source>
        <dbReference type="SAM" id="MobiDB-lite"/>
    </source>
</evidence>
<keyword evidence="2" id="KW-1133">Transmembrane helix</keyword>
<feature type="compositionally biased region" description="Low complexity" evidence="1">
    <location>
        <begin position="31"/>
        <end position="45"/>
    </location>
</feature>
<proteinExistence type="predicted"/>
<keyword evidence="2" id="KW-0812">Transmembrane</keyword>
<accession>A0A9W9DG10</accession>
<dbReference type="Proteomes" id="UP001150238">
    <property type="component" value="Unassembled WGS sequence"/>
</dbReference>
<evidence type="ECO:0000313" key="4">
    <source>
        <dbReference type="Proteomes" id="UP001150238"/>
    </source>
</evidence>
<evidence type="ECO:0008006" key="5">
    <source>
        <dbReference type="Google" id="ProtNLM"/>
    </source>
</evidence>
<feature type="transmembrane region" description="Helical" evidence="2">
    <location>
        <begin position="60"/>
        <end position="81"/>
    </location>
</feature>
<name>A0A9W9DG10_9AGAR</name>
<keyword evidence="2" id="KW-0472">Membrane</keyword>
<feature type="region of interest" description="Disordered" evidence="1">
    <location>
        <begin position="23"/>
        <end position="45"/>
    </location>
</feature>
<reference evidence="3" key="2">
    <citation type="journal article" date="2023" name="Proc. Natl. Acad. Sci. U.S.A.">
        <title>A global phylogenomic analysis of the shiitake genus Lentinula.</title>
        <authorList>
            <person name="Sierra-Patev S."/>
            <person name="Min B."/>
            <person name="Naranjo-Ortiz M."/>
            <person name="Looney B."/>
            <person name="Konkel Z."/>
            <person name="Slot J.C."/>
            <person name="Sakamoto Y."/>
            <person name="Steenwyk J.L."/>
            <person name="Rokas A."/>
            <person name="Carro J."/>
            <person name="Camarero S."/>
            <person name="Ferreira P."/>
            <person name="Molpeceres G."/>
            <person name="Ruiz-Duenas F.J."/>
            <person name="Serrano A."/>
            <person name="Henrissat B."/>
            <person name="Drula E."/>
            <person name="Hughes K.W."/>
            <person name="Mata J.L."/>
            <person name="Ishikawa N.K."/>
            <person name="Vargas-Isla R."/>
            <person name="Ushijima S."/>
            <person name="Smith C.A."/>
            <person name="Donoghue J."/>
            <person name="Ahrendt S."/>
            <person name="Andreopoulos W."/>
            <person name="He G."/>
            <person name="LaButti K."/>
            <person name="Lipzen A."/>
            <person name="Ng V."/>
            <person name="Riley R."/>
            <person name="Sandor L."/>
            <person name="Barry K."/>
            <person name="Martinez A.T."/>
            <person name="Xiao Y."/>
            <person name="Gibbons J.G."/>
            <person name="Terashima K."/>
            <person name="Grigoriev I.V."/>
            <person name="Hibbett D."/>
        </authorList>
    </citation>
    <scope>NUCLEOTIDE SEQUENCE</scope>
    <source>
        <strain evidence="3">Sp2 HRB7682 ss15</strain>
    </source>
</reference>
<evidence type="ECO:0000256" key="2">
    <source>
        <dbReference type="SAM" id="Phobius"/>
    </source>
</evidence>
<gene>
    <name evidence="3" type="ORF">C8J55DRAFT_524571</name>
</gene>
<reference evidence="3" key="1">
    <citation type="submission" date="2022-08" db="EMBL/GenBank/DDBJ databases">
        <authorList>
            <consortium name="DOE Joint Genome Institute"/>
            <person name="Min B."/>
            <person name="Riley R."/>
            <person name="Sierra-Patev S."/>
            <person name="Naranjo-Ortiz M."/>
            <person name="Looney B."/>
            <person name="Konkel Z."/>
            <person name="Slot J.C."/>
            <person name="Sakamoto Y."/>
            <person name="Steenwyk J.L."/>
            <person name="Rokas A."/>
            <person name="Carro J."/>
            <person name="Camarero S."/>
            <person name="Ferreira P."/>
            <person name="Molpeceres G."/>
            <person name="Ruiz-Duenas F.J."/>
            <person name="Serrano A."/>
            <person name="Henrissat B."/>
            <person name="Drula E."/>
            <person name="Hughes K.W."/>
            <person name="Mata J.L."/>
            <person name="Ishikawa N.K."/>
            <person name="Vargas-Isla R."/>
            <person name="Ushijima S."/>
            <person name="Smith C.A."/>
            <person name="Ahrendt S."/>
            <person name="Andreopoulos W."/>
            <person name="He G."/>
            <person name="Labutti K."/>
            <person name="Lipzen A."/>
            <person name="Ng V."/>
            <person name="Sandor L."/>
            <person name="Barry K."/>
            <person name="Martinez A.T."/>
            <person name="Xiao Y."/>
            <person name="Gibbons J.G."/>
            <person name="Terashima K."/>
            <person name="Hibbett D.S."/>
            <person name="Grigoriev I.V."/>
        </authorList>
    </citation>
    <scope>NUCLEOTIDE SEQUENCE</scope>
    <source>
        <strain evidence="3">Sp2 HRB7682 ss15</strain>
    </source>
</reference>
<evidence type="ECO:0000313" key="3">
    <source>
        <dbReference type="EMBL" id="KAJ4468632.1"/>
    </source>
</evidence>
<organism evidence="3 4">
    <name type="scientific">Lentinula lateritia</name>
    <dbReference type="NCBI Taxonomy" id="40482"/>
    <lineage>
        <taxon>Eukaryota</taxon>
        <taxon>Fungi</taxon>
        <taxon>Dikarya</taxon>
        <taxon>Basidiomycota</taxon>
        <taxon>Agaricomycotina</taxon>
        <taxon>Agaricomycetes</taxon>
        <taxon>Agaricomycetidae</taxon>
        <taxon>Agaricales</taxon>
        <taxon>Marasmiineae</taxon>
        <taxon>Omphalotaceae</taxon>
        <taxon>Lentinula</taxon>
    </lineage>
</organism>